<dbReference type="CDD" id="cd12087">
    <property type="entry name" value="TM_EGFR-like"/>
    <property type="match status" value="1"/>
</dbReference>
<evidence type="ECO:0000313" key="3">
    <source>
        <dbReference type="EMBL" id="PWY82975.1"/>
    </source>
</evidence>
<feature type="region of interest" description="Disordered" evidence="1">
    <location>
        <begin position="264"/>
        <end position="286"/>
    </location>
</feature>
<evidence type="ECO:0000256" key="1">
    <source>
        <dbReference type="SAM" id="MobiDB-lite"/>
    </source>
</evidence>
<evidence type="ECO:0000256" key="2">
    <source>
        <dbReference type="SAM" id="Phobius"/>
    </source>
</evidence>
<dbReference type="GeneID" id="37065389"/>
<dbReference type="OrthoDB" id="4502470at2759"/>
<keyword evidence="2" id="KW-0812">Transmembrane</keyword>
<accession>A0A317WAN9</accession>
<sequence>MATSSTMQTTAAPTTTYVEVFEENIAVNNNVFSDMAGSIVAVDTTNNQTTIAVNCIQSLLANCSFSSYALPITVTKGLSTFSLSLSSTRKKAADYTIFVQTQECVVISSTESASCVVFTSWWYSNSSTSTSMSKTATVTLSPAQITYDSLLVTAGVEKLQNTLAPSATAGPSSTSTAVLSTATAGPASSSPESHSSKAWIAGPVIGAVAGCALIAAGVFWFLRRKKKQRDSVVSRGVTVYDPSREISAYGSPMQDQFKEGIPAEAQGTPVAELPAHDSSWARELPS</sequence>
<evidence type="ECO:0000313" key="4">
    <source>
        <dbReference type="Proteomes" id="UP000247233"/>
    </source>
</evidence>
<dbReference type="STRING" id="1448321.A0A317WAN9"/>
<gene>
    <name evidence="3" type="ORF">BO70DRAFT_361902</name>
</gene>
<keyword evidence="2" id="KW-0472">Membrane</keyword>
<organism evidence="3 4">
    <name type="scientific">Aspergillus heteromorphus CBS 117.55</name>
    <dbReference type="NCBI Taxonomy" id="1448321"/>
    <lineage>
        <taxon>Eukaryota</taxon>
        <taxon>Fungi</taxon>
        <taxon>Dikarya</taxon>
        <taxon>Ascomycota</taxon>
        <taxon>Pezizomycotina</taxon>
        <taxon>Eurotiomycetes</taxon>
        <taxon>Eurotiomycetidae</taxon>
        <taxon>Eurotiales</taxon>
        <taxon>Aspergillaceae</taxon>
        <taxon>Aspergillus</taxon>
        <taxon>Aspergillus subgen. Circumdati</taxon>
    </lineage>
</organism>
<reference evidence="3 4" key="1">
    <citation type="submission" date="2016-12" db="EMBL/GenBank/DDBJ databases">
        <title>The genomes of Aspergillus section Nigri reveals drivers in fungal speciation.</title>
        <authorList>
            <consortium name="DOE Joint Genome Institute"/>
            <person name="Vesth T.C."/>
            <person name="Nybo J."/>
            <person name="Theobald S."/>
            <person name="Brandl J."/>
            <person name="Frisvad J.C."/>
            <person name="Nielsen K.F."/>
            <person name="Lyhne E.K."/>
            <person name="Kogle M.E."/>
            <person name="Kuo A."/>
            <person name="Riley R."/>
            <person name="Clum A."/>
            <person name="Nolan M."/>
            <person name="Lipzen A."/>
            <person name="Salamov A."/>
            <person name="Henrissat B."/>
            <person name="Wiebenga A."/>
            <person name="De Vries R.P."/>
            <person name="Grigoriev I.V."/>
            <person name="Mortensen U.H."/>
            <person name="Andersen M.R."/>
            <person name="Baker S.E."/>
        </authorList>
    </citation>
    <scope>NUCLEOTIDE SEQUENCE [LARGE SCALE GENOMIC DNA]</scope>
    <source>
        <strain evidence="3 4">CBS 117.55</strain>
    </source>
</reference>
<proteinExistence type="predicted"/>
<dbReference type="Proteomes" id="UP000247233">
    <property type="component" value="Unassembled WGS sequence"/>
</dbReference>
<dbReference type="VEuPathDB" id="FungiDB:BO70DRAFT_361902"/>
<keyword evidence="2" id="KW-1133">Transmembrane helix</keyword>
<dbReference type="RefSeq" id="XP_025399689.1">
    <property type="nucleotide sequence ID" value="XM_025543152.1"/>
</dbReference>
<comment type="caution">
    <text evidence="3">The sequence shown here is derived from an EMBL/GenBank/DDBJ whole genome shotgun (WGS) entry which is preliminary data.</text>
</comment>
<feature type="transmembrane region" description="Helical" evidence="2">
    <location>
        <begin position="198"/>
        <end position="222"/>
    </location>
</feature>
<keyword evidence="4" id="KW-1185">Reference proteome</keyword>
<feature type="region of interest" description="Disordered" evidence="1">
    <location>
        <begin position="165"/>
        <end position="193"/>
    </location>
</feature>
<dbReference type="AlphaFoldDB" id="A0A317WAN9"/>
<name>A0A317WAN9_9EURO</name>
<protein>
    <submittedName>
        <fullName evidence="3">Uncharacterized protein</fullName>
    </submittedName>
</protein>
<dbReference type="EMBL" id="MSFL01000011">
    <property type="protein sequence ID" value="PWY82975.1"/>
    <property type="molecule type" value="Genomic_DNA"/>
</dbReference>